<comment type="caution">
    <text evidence="3">The sequence shown here is derived from an EMBL/GenBank/DDBJ whole genome shotgun (WGS) entry which is preliminary data.</text>
</comment>
<dbReference type="Gene3D" id="1.10.260.40">
    <property type="entry name" value="lambda repressor-like DNA-binding domains"/>
    <property type="match status" value="1"/>
</dbReference>
<dbReference type="InterPro" id="IPR001387">
    <property type="entry name" value="Cro/C1-type_HTH"/>
</dbReference>
<dbReference type="EMBL" id="JACSNV010000004">
    <property type="protein sequence ID" value="MBM6877250.1"/>
    <property type="molecule type" value="Genomic_DNA"/>
</dbReference>
<evidence type="ECO:0000313" key="3">
    <source>
        <dbReference type="EMBL" id="MBM6877250.1"/>
    </source>
</evidence>
<dbReference type="SMART" id="SM00530">
    <property type="entry name" value="HTH_XRE"/>
    <property type="match status" value="1"/>
</dbReference>
<organism evidence="3 4">
    <name type="scientific">Anaerotignum lactatifermentans</name>
    <dbReference type="NCBI Taxonomy" id="160404"/>
    <lineage>
        <taxon>Bacteria</taxon>
        <taxon>Bacillati</taxon>
        <taxon>Bacillota</taxon>
        <taxon>Clostridia</taxon>
        <taxon>Lachnospirales</taxon>
        <taxon>Anaerotignaceae</taxon>
        <taxon>Anaerotignum</taxon>
    </lineage>
</organism>
<dbReference type="CDD" id="cd00093">
    <property type="entry name" value="HTH_XRE"/>
    <property type="match status" value="1"/>
</dbReference>
<dbReference type="PANTHER" id="PTHR46558:SF11">
    <property type="entry name" value="HTH-TYPE TRANSCRIPTIONAL REGULATOR XRE"/>
    <property type="match status" value="1"/>
</dbReference>
<dbReference type="Pfam" id="PF01381">
    <property type="entry name" value="HTH_3"/>
    <property type="match status" value="1"/>
</dbReference>
<evidence type="ECO:0000313" key="4">
    <source>
        <dbReference type="Proteomes" id="UP000729290"/>
    </source>
</evidence>
<protein>
    <submittedName>
        <fullName evidence="3">Helix-turn-helix transcriptional regulator</fullName>
    </submittedName>
</protein>
<sequence length="104" mass="12052">MPTDFAKNLRALRLSRRVTQAELAKALGYGYTAIANYESGRNEPSIGDLARIADFFQVSLDALVGRHWEETAEDFRWRLLSPWERRTVLDFMDQLAKKETGQFR</sequence>
<feature type="domain" description="HTH cro/C1-type" evidence="2">
    <location>
        <begin position="9"/>
        <end position="63"/>
    </location>
</feature>
<keyword evidence="4" id="KW-1185">Reference proteome</keyword>
<evidence type="ECO:0000259" key="2">
    <source>
        <dbReference type="PROSITE" id="PS50943"/>
    </source>
</evidence>
<dbReference type="SUPFAM" id="SSF47413">
    <property type="entry name" value="lambda repressor-like DNA-binding domains"/>
    <property type="match status" value="1"/>
</dbReference>
<reference evidence="3 4" key="1">
    <citation type="journal article" date="2021" name="Sci. Rep.">
        <title>The distribution of antibiotic resistance genes in chicken gut microbiota commensals.</title>
        <authorList>
            <person name="Juricova H."/>
            <person name="Matiasovicova J."/>
            <person name="Kubasova T."/>
            <person name="Cejkova D."/>
            <person name="Rychlik I."/>
        </authorList>
    </citation>
    <scope>NUCLEOTIDE SEQUENCE [LARGE SCALE GENOMIC DNA]</scope>
    <source>
        <strain evidence="3 4">An431b</strain>
    </source>
</reference>
<dbReference type="PANTHER" id="PTHR46558">
    <property type="entry name" value="TRACRIPTIONAL REGULATORY PROTEIN-RELATED-RELATED"/>
    <property type="match status" value="1"/>
</dbReference>
<accession>A0ABS2G7S2</accession>
<name>A0ABS2G7S2_9FIRM</name>
<keyword evidence="1" id="KW-0238">DNA-binding</keyword>
<proteinExistence type="predicted"/>
<gene>
    <name evidence="3" type="ORF">H9X83_03620</name>
</gene>
<dbReference type="PROSITE" id="PS50943">
    <property type="entry name" value="HTH_CROC1"/>
    <property type="match status" value="1"/>
</dbReference>
<dbReference type="RefSeq" id="WP_205133262.1">
    <property type="nucleotide sequence ID" value="NZ_JACSNT010000005.1"/>
</dbReference>
<dbReference type="InterPro" id="IPR010982">
    <property type="entry name" value="Lambda_DNA-bd_dom_sf"/>
</dbReference>
<dbReference type="Proteomes" id="UP000729290">
    <property type="component" value="Unassembled WGS sequence"/>
</dbReference>
<evidence type="ECO:0000256" key="1">
    <source>
        <dbReference type="ARBA" id="ARBA00023125"/>
    </source>
</evidence>